<feature type="compositionally biased region" description="Polar residues" evidence="4">
    <location>
        <begin position="332"/>
        <end position="355"/>
    </location>
</feature>
<feature type="compositionally biased region" description="Acidic residues" evidence="4">
    <location>
        <begin position="395"/>
        <end position="405"/>
    </location>
</feature>
<dbReference type="GO" id="GO:0046854">
    <property type="term" value="P:phosphatidylinositol phosphate biosynthetic process"/>
    <property type="evidence" value="ECO:0007669"/>
    <property type="project" value="TreeGrafter"/>
</dbReference>
<evidence type="ECO:0000259" key="5">
    <source>
        <dbReference type="PROSITE" id="PS51455"/>
    </source>
</evidence>
<dbReference type="PANTHER" id="PTHR23086">
    <property type="entry name" value="PHOSPHATIDYLINOSITOL-4-PHOSPHATE 5-KINASE"/>
    <property type="match status" value="1"/>
</dbReference>
<feature type="compositionally biased region" description="Polar residues" evidence="4">
    <location>
        <begin position="552"/>
        <end position="562"/>
    </location>
</feature>
<feature type="region of interest" description="Disordered" evidence="4">
    <location>
        <begin position="477"/>
        <end position="613"/>
    </location>
</feature>
<keyword evidence="3" id="KW-0418">Kinase</keyword>
<feature type="compositionally biased region" description="Polar residues" evidence="4">
    <location>
        <begin position="705"/>
        <end position="727"/>
    </location>
</feature>
<feature type="domain" description="PIPK" evidence="5">
    <location>
        <begin position="68"/>
        <end position="473"/>
    </location>
</feature>
<dbReference type="GO" id="GO:0005886">
    <property type="term" value="C:plasma membrane"/>
    <property type="evidence" value="ECO:0007669"/>
    <property type="project" value="TreeGrafter"/>
</dbReference>
<dbReference type="InterPro" id="IPR023610">
    <property type="entry name" value="PInositol-4/5-P-5/4-kinase"/>
</dbReference>
<feature type="compositionally biased region" description="Low complexity" evidence="4">
    <location>
        <begin position="653"/>
        <end position="665"/>
    </location>
</feature>
<dbReference type="InterPro" id="IPR002498">
    <property type="entry name" value="PInositol-4-P-4/5-kinase_core"/>
</dbReference>
<feature type="region of interest" description="Disordered" evidence="4">
    <location>
        <begin position="1"/>
        <end position="45"/>
    </location>
</feature>
<dbReference type="FunFam" id="3.30.800.10:FF:000001">
    <property type="entry name" value="phosphatidylinositol 4-phosphate 5-kinase type-1 gamma"/>
    <property type="match status" value="1"/>
</dbReference>
<keyword evidence="3" id="KW-0808">Transferase</keyword>
<dbReference type="GO" id="GO:0005524">
    <property type="term" value="F:ATP binding"/>
    <property type="evidence" value="ECO:0007669"/>
    <property type="project" value="UniProtKB-UniRule"/>
</dbReference>
<name>A0AA89BTU1_PINIB</name>
<evidence type="ECO:0000256" key="3">
    <source>
        <dbReference type="PROSITE-ProRule" id="PRU00781"/>
    </source>
</evidence>
<evidence type="ECO:0000256" key="2">
    <source>
        <dbReference type="ARBA" id="ARBA00022490"/>
    </source>
</evidence>
<reference evidence="6" key="1">
    <citation type="submission" date="2019-08" db="EMBL/GenBank/DDBJ databases">
        <title>The improved chromosome-level genome for the pearl oyster Pinctada fucata martensii using PacBio sequencing and Hi-C.</title>
        <authorList>
            <person name="Zheng Z."/>
        </authorList>
    </citation>
    <scope>NUCLEOTIDE SEQUENCE</scope>
    <source>
        <strain evidence="6">ZZ-2019</strain>
        <tissue evidence="6">Adductor muscle</tissue>
    </source>
</reference>
<gene>
    <name evidence="6" type="ORF">FSP39_000800</name>
</gene>
<organism evidence="6 7">
    <name type="scientific">Pinctada imbricata</name>
    <name type="common">Atlantic pearl-oyster</name>
    <name type="synonym">Pinctada martensii</name>
    <dbReference type="NCBI Taxonomy" id="66713"/>
    <lineage>
        <taxon>Eukaryota</taxon>
        <taxon>Metazoa</taxon>
        <taxon>Spiralia</taxon>
        <taxon>Lophotrochozoa</taxon>
        <taxon>Mollusca</taxon>
        <taxon>Bivalvia</taxon>
        <taxon>Autobranchia</taxon>
        <taxon>Pteriomorphia</taxon>
        <taxon>Pterioida</taxon>
        <taxon>Pterioidea</taxon>
        <taxon>Pteriidae</taxon>
        <taxon>Pinctada</taxon>
    </lineage>
</organism>
<keyword evidence="2" id="KW-0963">Cytoplasm</keyword>
<feature type="region of interest" description="Disordered" evidence="4">
    <location>
        <begin position="391"/>
        <end position="412"/>
    </location>
</feature>
<feature type="compositionally biased region" description="Basic and acidic residues" evidence="4">
    <location>
        <begin position="495"/>
        <end position="533"/>
    </location>
</feature>
<dbReference type="Pfam" id="PF01504">
    <property type="entry name" value="PIP5K"/>
    <property type="match status" value="1"/>
</dbReference>
<dbReference type="PROSITE" id="PS51455">
    <property type="entry name" value="PIPK"/>
    <property type="match status" value="1"/>
</dbReference>
<dbReference type="Gene3D" id="3.30.800.10">
    <property type="entry name" value="Phosphatidylinositol Phosphate Kinase II Beta"/>
    <property type="match status" value="1"/>
</dbReference>
<comment type="caution">
    <text evidence="6">The sequence shown here is derived from an EMBL/GenBank/DDBJ whole genome shotgun (WGS) entry which is preliminary data.</text>
</comment>
<feature type="region of interest" description="Disordered" evidence="4">
    <location>
        <begin position="684"/>
        <end position="734"/>
    </location>
</feature>
<dbReference type="CDD" id="cd17301">
    <property type="entry name" value="PIPKc_PIP5KI"/>
    <property type="match status" value="1"/>
</dbReference>
<feature type="region of interest" description="Disordered" evidence="4">
    <location>
        <begin position="328"/>
        <end position="358"/>
    </location>
</feature>
<feature type="region of interest" description="Disordered" evidence="4">
    <location>
        <begin position="633"/>
        <end position="665"/>
    </location>
</feature>
<evidence type="ECO:0000256" key="4">
    <source>
        <dbReference type="SAM" id="MobiDB-lite"/>
    </source>
</evidence>
<dbReference type="PANTHER" id="PTHR23086:SF101">
    <property type="entry name" value="LP03320P-RELATED"/>
    <property type="match status" value="1"/>
</dbReference>
<dbReference type="InterPro" id="IPR027484">
    <property type="entry name" value="PInositol-4-P-5-kinase_N"/>
</dbReference>
<dbReference type="InterPro" id="IPR027483">
    <property type="entry name" value="PInositol-4-P-4/5-kinase_C_sf"/>
</dbReference>
<evidence type="ECO:0000313" key="7">
    <source>
        <dbReference type="Proteomes" id="UP001186944"/>
    </source>
</evidence>
<dbReference type="Gene3D" id="3.30.810.10">
    <property type="entry name" value="2-Layer Sandwich"/>
    <property type="match status" value="1"/>
</dbReference>
<evidence type="ECO:0000256" key="1">
    <source>
        <dbReference type="ARBA" id="ARBA00004496"/>
    </source>
</evidence>
<dbReference type="Proteomes" id="UP001186944">
    <property type="component" value="Unassembled WGS sequence"/>
</dbReference>
<feature type="compositionally biased region" description="Low complexity" evidence="4">
    <location>
        <begin position="599"/>
        <end position="611"/>
    </location>
</feature>
<feature type="compositionally biased region" description="Polar residues" evidence="4">
    <location>
        <begin position="643"/>
        <end position="652"/>
    </location>
</feature>
<dbReference type="AlphaFoldDB" id="A0AA89BTU1"/>
<protein>
    <recommendedName>
        <fullName evidence="5">PIPK domain-containing protein</fullName>
    </recommendedName>
</protein>
<dbReference type="GO" id="GO:0016308">
    <property type="term" value="F:1-phosphatidylinositol-4-phosphate 5-kinase activity"/>
    <property type="evidence" value="ECO:0007669"/>
    <property type="project" value="TreeGrafter"/>
</dbReference>
<evidence type="ECO:0000313" key="6">
    <source>
        <dbReference type="EMBL" id="KAK3094366.1"/>
    </source>
</evidence>
<sequence>MATNDVVDVSDISRADEVPDGNLKGNRRSGTLELPTPGTSNNMKALPKEKIGHRRVDETGTVTYKKKPTSELMAAIQLGIGQSVGGLSSKPERDLLMQDFAVVESVFFPSEGSNLTPAHRYSDFRFKTYAPIAFRYFRELFNIQPDDFLLSLCDDSLKELSNPGASGSIFYLTEDDEFIIKTVQHKEAEFLQKLLPGYYMNLNQNPRTLLPKFYGFYCYQCGGKNIRFVIMNNLLPSSVQLHEKYDLKGSTYKRKASKSERSKKSPTLKDLDFMENHNQGILLEKEKYDAVMKTIQRDCRVLESFKIMDYSMLLGIYNLDVAAKQKGKESAQQDGRSSTQNASMTPTEASSSVIDGTSDMAALNRSGTSLARAKSIKGRIAQYSTAIESINQTDSYDEEEEDEDVPPGGIPAKNDKGERLLLYLGVIDILQSYRLKKKLEHTMKAIVIDGDTISVHRPSYYSQRFQEFMSTKVFRKMQTPLKHSPSKRKPTSVKKLSESEVTDIGRLKLPERQPRTISFSDDREIPDGTKGGRPDLLPENSTPPPTFAEAVSDSSRGSTFHSQIEGMFPVSPKLSGVHGSPPLSLSESTPTHTERTEGTPSYTPSSPSCYSDIEPAFQNELDKEEGRQPHVVESTGFVPTAKESISSVSQKLSEGQSSTSNDSSSYASALENLTLNGSVESRTKISSDVAKPVNSEDQSSHSDQSKVSTSNTASEQSNNRGTSSYPSTEDDRNTADTVVLEEEEMHSTNSVPSFHGDGLYHKTPHSLLKLPQILTNTVQTSPTSTSDDDQRIQVSTGEFILQKRSEQSRENNTSETRGHDLKNNIRNQQIKLEKHVRFKSLSESSMSENKIGAIFLPGQPKLYKPVSLRKFNYLSENLKDSFESTHL</sequence>
<keyword evidence="3" id="KW-0547">Nucleotide-binding</keyword>
<keyword evidence="3" id="KW-0067">ATP-binding</keyword>
<keyword evidence="7" id="KW-1185">Reference proteome</keyword>
<feature type="compositionally biased region" description="Low complexity" evidence="4">
    <location>
        <begin position="580"/>
        <end position="591"/>
    </location>
</feature>
<comment type="subcellular location">
    <subcellularLocation>
        <location evidence="1">Cytoplasm</location>
    </subcellularLocation>
</comment>
<proteinExistence type="predicted"/>
<dbReference type="SUPFAM" id="SSF56104">
    <property type="entry name" value="SAICAR synthase-like"/>
    <property type="match status" value="1"/>
</dbReference>
<dbReference type="EMBL" id="VSWD01000008">
    <property type="protein sequence ID" value="KAK3094366.1"/>
    <property type="molecule type" value="Genomic_DNA"/>
</dbReference>
<accession>A0AA89BTU1</accession>
<dbReference type="GO" id="GO:0005737">
    <property type="term" value="C:cytoplasm"/>
    <property type="evidence" value="ECO:0007669"/>
    <property type="project" value="UniProtKB-SubCell"/>
</dbReference>
<dbReference type="SMART" id="SM00330">
    <property type="entry name" value="PIPKc"/>
    <property type="match status" value="1"/>
</dbReference>